<name>A0ACC1P453_9PEZI</name>
<reference evidence="1" key="1">
    <citation type="submission" date="2022-10" db="EMBL/GenBank/DDBJ databases">
        <title>Genome Sequence of Xylaria curta.</title>
        <authorList>
            <person name="Buettner E."/>
        </authorList>
    </citation>
    <scope>NUCLEOTIDE SEQUENCE</scope>
    <source>
        <strain evidence="1">Babe10</strain>
    </source>
</reference>
<sequence>MSHTFRIGWDRDDWEDDRRLASDPTVTLPGEPRRHTPRLERQEAFRVPEAWDISDTDVVADDAALYRLGILYDDDGENEVVRGSGFCLDAITRAEPVYSLRPAKRAKRAHNRRFPLIEEDLHLSVELLSTYLGDDAAIARFFAPVSEEKPTRAHGGGSDAINRKYNGSTLRKTSPEPLSIIYELVESSIHSPVATPAEDEFPGLISDIEDEGCGDHGEEDIVSNSDWALVLDPGSDAGQFSGDAAWADSDADVITDDEETANPIDGTWVFLAGDDS</sequence>
<evidence type="ECO:0000313" key="2">
    <source>
        <dbReference type="Proteomes" id="UP001143856"/>
    </source>
</evidence>
<gene>
    <name evidence="1" type="ORF">NUW58_g5418</name>
</gene>
<proteinExistence type="predicted"/>
<protein>
    <submittedName>
        <fullName evidence="1">Uncharacterized protein</fullName>
    </submittedName>
</protein>
<keyword evidence="2" id="KW-1185">Reference proteome</keyword>
<accession>A0ACC1P453</accession>
<dbReference type="Proteomes" id="UP001143856">
    <property type="component" value="Unassembled WGS sequence"/>
</dbReference>
<dbReference type="EMBL" id="JAPDGR010001067">
    <property type="protein sequence ID" value="KAJ2985657.1"/>
    <property type="molecule type" value="Genomic_DNA"/>
</dbReference>
<organism evidence="1 2">
    <name type="scientific">Xylaria curta</name>
    <dbReference type="NCBI Taxonomy" id="42375"/>
    <lineage>
        <taxon>Eukaryota</taxon>
        <taxon>Fungi</taxon>
        <taxon>Dikarya</taxon>
        <taxon>Ascomycota</taxon>
        <taxon>Pezizomycotina</taxon>
        <taxon>Sordariomycetes</taxon>
        <taxon>Xylariomycetidae</taxon>
        <taxon>Xylariales</taxon>
        <taxon>Xylariaceae</taxon>
        <taxon>Xylaria</taxon>
    </lineage>
</organism>
<evidence type="ECO:0000313" key="1">
    <source>
        <dbReference type="EMBL" id="KAJ2985657.1"/>
    </source>
</evidence>
<comment type="caution">
    <text evidence="1">The sequence shown here is derived from an EMBL/GenBank/DDBJ whole genome shotgun (WGS) entry which is preliminary data.</text>
</comment>